<evidence type="ECO:0000256" key="8">
    <source>
        <dbReference type="SAM" id="Phobius"/>
    </source>
</evidence>
<accession>A0A6A7WCE3</accession>
<evidence type="ECO:0000256" key="6">
    <source>
        <dbReference type="ARBA" id="ARBA00023136"/>
    </source>
</evidence>
<evidence type="ECO:0000256" key="5">
    <source>
        <dbReference type="ARBA" id="ARBA00022989"/>
    </source>
</evidence>
<dbReference type="RefSeq" id="WP_158463747.1">
    <property type="nucleotide sequence ID" value="NZ_VZAD01000068.1"/>
</dbReference>
<keyword evidence="3" id="KW-1003">Cell membrane</keyword>
<dbReference type="EMBL" id="VZAD01000068">
    <property type="protein sequence ID" value="MQP12082.1"/>
    <property type="molecule type" value="Genomic_DNA"/>
</dbReference>
<evidence type="ECO:0000256" key="4">
    <source>
        <dbReference type="ARBA" id="ARBA00022692"/>
    </source>
</evidence>
<feature type="transmembrane region" description="Helical" evidence="8">
    <location>
        <begin position="12"/>
        <end position="31"/>
    </location>
</feature>
<keyword evidence="4 7" id="KW-0812">Transmembrane</keyword>
<keyword evidence="6 8" id="KW-0472">Membrane</keyword>
<sequence>MKRLRKPHGVPGLNTTSTADISFMLLIFFLVTTSMDVDKGLLRQLPAPEPQHQQQVSVVDKTTLLELHVTSDHLLLLNDKPFPVDRLQGEVVKLVHRLGSRHLISIESDREASYDLYFQVQNQLMMAYSQLRDEYARKQYGKTFALLSKAQKDRVRNLCPQRITESYAHARTFQDKSVSADAEEKKGGES</sequence>
<evidence type="ECO:0000256" key="1">
    <source>
        <dbReference type="ARBA" id="ARBA00004162"/>
    </source>
</evidence>
<evidence type="ECO:0000256" key="2">
    <source>
        <dbReference type="ARBA" id="ARBA00005811"/>
    </source>
</evidence>
<name>A0A6A7WCE3_9BACT</name>
<comment type="caution">
    <text evidence="9">The sequence shown here is derived from an EMBL/GenBank/DDBJ whole genome shotgun (WGS) entry which is preliminary data.</text>
</comment>
<evidence type="ECO:0000313" key="10">
    <source>
        <dbReference type="Proteomes" id="UP000384372"/>
    </source>
</evidence>
<keyword evidence="5 8" id="KW-1133">Transmembrane helix</keyword>
<dbReference type="AlphaFoldDB" id="A0A6A7WCE3"/>
<dbReference type="GO" id="GO:0005886">
    <property type="term" value="C:plasma membrane"/>
    <property type="evidence" value="ECO:0007669"/>
    <property type="project" value="UniProtKB-SubCell"/>
</dbReference>
<keyword evidence="7" id="KW-0653">Protein transport</keyword>
<evidence type="ECO:0000313" key="9">
    <source>
        <dbReference type="EMBL" id="MQP12082.1"/>
    </source>
</evidence>
<organism evidence="9 10">
    <name type="scientific">Segatella copri</name>
    <dbReference type="NCBI Taxonomy" id="165179"/>
    <lineage>
        <taxon>Bacteria</taxon>
        <taxon>Pseudomonadati</taxon>
        <taxon>Bacteroidota</taxon>
        <taxon>Bacteroidia</taxon>
        <taxon>Bacteroidales</taxon>
        <taxon>Prevotellaceae</taxon>
        <taxon>Segatella</taxon>
    </lineage>
</organism>
<dbReference type="GO" id="GO:0015031">
    <property type="term" value="P:protein transport"/>
    <property type="evidence" value="ECO:0007669"/>
    <property type="project" value="UniProtKB-KW"/>
</dbReference>
<gene>
    <name evidence="9" type="ORF">F7D20_08970</name>
</gene>
<keyword evidence="7" id="KW-0813">Transport</keyword>
<comment type="similarity">
    <text evidence="2 7">Belongs to the ExbD/TolR family.</text>
</comment>
<reference evidence="9 10" key="1">
    <citation type="submission" date="2019-09" db="EMBL/GenBank/DDBJ databases">
        <title>Distinct polysaccharide growth profiles of human intestinal Prevotella copri isolates.</title>
        <authorList>
            <person name="Fehlner-Peach H."/>
            <person name="Magnabosco C."/>
            <person name="Raghavan V."/>
            <person name="Scher J.U."/>
            <person name="Tett A."/>
            <person name="Cox L.M."/>
            <person name="Gottsegen C."/>
            <person name="Watters A."/>
            <person name="Wiltshire- Gordon J.D."/>
            <person name="Segata N."/>
            <person name="Bonneau R."/>
            <person name="Littman D.R."/>
        </authorList>
    </citation>
    <scope>NUCLEOTIDE SEQUENCE [LARGE SCALE GENOMIC DNA]</scope>
    <source>
        <strain evidence="10">iAQ1173</strain>
    </source>
</reference>
<evidence type="ECO:0000256" key="3">
    <source>
        <dbReference type="ARBA" id="ARBA00022475"/>
    </source>
</evidence>
<keyword evidence="10" id="KW-1185">Reference proteome</keyword>
<dbReference type="Pfam" id="PF02472">
    <property type="entry name" value="ExbD"/>
    <property type="match status" value="1"/>
</dbReference>
<protein>
    <submittedName>
        <fullName evidence="9">Biopolymer transporter ExbD</fullName>
    </submittedName>
</protein>
<evidence type="ECO:0000256" key="7">
    <source>
        <dbReference type="RuleBase" id="RU003879"/>
    </source>
</evidence>
<dbReference type="Proteomes" id="UP000384372">
    <property type="component" value="Unassembled WGS sequence"/>
</dbReference>
<proteinExistence type="inferred from homology"/>
<dbReference type="PANTHER" id="PTHR30558">
    <property type="entry name" value="EXBD MEMBRANE COMPONENT OF PMF-DRIVEN MACROMOLECULE IMPORT SYSTEM"/>
    <property type="match status" value="1"/>
</dbReference>
<comment type="subcellular location">
    <subcellularLocation>
        <location evidence="1">Cell membrane</location>
        <topology evidence="1">Single-pass membrane protein</topology>
    </subcellularLocation>
    <subcellularLocation>
        <location evidence="7">Cell membrane</location>
        <topology evidence="7">Single-pass type II membrane protein</topology>
    </subcellularLocation>
</comment>
<dbReference type="GO" id="GO:0022857">
    <property type="term" value="F:transmembrane transporter activity"/>
    <property type="evidence" value="ECO:0007669"/>
    <property type="project" value="InterPro"/>
</dbReference>
<dbReference type="OrthoDB" id="9801500at2"/>
<dbReference type="PANTHER" id="PTHR30558:SF3">
    <property type="entry name" value="BIOPOLYMER TRANSPORT PROTEIN EXBD-RELATED"/>
    <property type="match status" value="1"/>
</dbReference>
<dbReference type="InterPro" id="IPR003400">
    <property type="entry name" value="ExbD"/>
</dbReference>